<comment type="caution">
    <text evidence="3">The sequence shown here is derived from an EMBL/GenBank/DDBJ whole genome shotgun (WGS) entry which is preliminary data.</text>
</comment>
<dbReference type="EMBL" id="JAUSZV010000005">
    <property type="protein sequence ID" value="MDQ0911280.1"/>
    <property type="molecule type" value="Genomic_DNA"/>
</dbReference>
<dbReference type="AlphaFoldDB" id="A0AAW8FPL7"/>
<feature type="compositionally biased region" description="Low complexity" evidence="1">
    <location>
        <begin position="41"/>
        <end position="58"/>
    </location>
</feature>
<evidence type="ECO:0000313" key="3">
    <source>
        <dbReference type="EMBL" id="MDQ0911280.1"/>
    </source>
</evidence>
<feature type="compositionally biased region" description="Pro residues" evidence="1">
    <location>
        <begin position="126"/>
        <end position="138"/>
    </location>
</feature>
<dbReference type="RefSeq" id="WP_373431010.1">
    <property type="nucleotide sequence ID" value="NZ_JAUSZV010000005.1"/>
</dbReference>
<proteinExistence type="predicted"/>
<keyword evidence="2" id="KW-0472">Membrane</keyword>
<feature type="compositionally biased region" description="Low complexity" evidence="1">
    <location>
        <begin position="89"/>
        <end position="115"/>
    </location>
</feature>
<keyword evidence="2" id="KW-0812">Transmembrane</keyword>
<evidence type="ECO:0000256" key="2">
    <source>
        <dbReference type="SAM" id="Phobius"/>
    </source>
</evidence>
<name>A0AAW8FPL7_9ACTN</name>
<feature type="region of interest" description="Disordered" evidence="1">
    <location>
        <begin position="683"/>
        <end position="711"/>
    </location>
</feature>
<organism evidence="3 4">
    <name type="scientific">Streptomyces canus</name>
    <dbReference type="NCBI Taxonomy" id="58343"/>
    <lineage>
        <taxon>Bacteria</taxon>
        <taxon>Bacillati</taxon>
        <taxon>Actinomycetota</taxon>
        <taxon>Actinomycetes</taxon>
        <taxon>Kitasatosporales</taxon>
        <taxon>Streptomycetaceae</taxon>
        <taxon>Streptomyces</taxon>
        <taxon>Streptomyces aurantiacus group</taxon>
    </lineage>
</organism>
<feature type="compositionally biased region" description="Low complexity" evidence="1">
    <location>
        <begin position="18"/>
        <end position="33"/>
    </location>
</feature>
<feature type="transmembrane region" description="Helical" evidence="2">
    <location>
        <begin position="238"/>
        <end position="259"/>
    </location>
</feature>
<feature type="compositionally biased region" description="Low complexity" evidence="1">
    <location>
        <begin position="183"/>
        <end position="193"/>
    </location>
</feature>
<keyword evidence="2" id="KW-1133">Transmembrane helix</keyword>
<evidence type="ECO:0000313" key="4">
    <source>
        <dbReference type="Proteomes" id="UP001234216"/>
    </source>
</evidence>
<evidence type="ECO:0008006" key="5">
    <source>
        <dbReference type="Google" id="ProtNLM"/>
    </source>
</evidence>
<feature type="compositionally biased region" description="Low complexity" evidence="1">
    <location>
        <begin position="591"/>
        <end position="611"/>
    </location>
</feature>
<protein>
    <recommendedName>
        <fullName evidence="5">Large membrane protein</fullName>
    </recommendedName>
</protein>
<feature type="region of interest" description="Disordered" evidence="1">
    <location>
        <begin position="1"/>
        <end position="233"/>
    </location>
</feature>
<reference evidence="3" key="1">
    <citation type="submission" date="2023-07" db="EMBL/GenBank/DDBJ databases">
        <title>Comparative genomics of wheat-associated soil bacteria to identify genetic determinants of phenazine resistance.</title>
        <authorList>
            <person name="Mouncey N."/>
        </authorList>
    </citation>
    <scope>NUCLEOTIDE SEQUENCE</scope>
    <source>
        <strain evidence="3">V4I22</strain>
    </source>
</reference>
<gene>
    <name evidence="3" type="ORF">QFZ22_007265</name>
</gene>
<feature type="region of interest" description="Disordered" evidence="1">
    <location>
        <begin position="591"/>
        <end position="615"/>
    </location>
</feature>
<sequence>MNTERPDNDEASGGGDGSSAEARGTGALGAEEVSGAEEARGSAAAGDETTSPAGADQDGGAEGTEEAGAAGGSAERTEEAADGTPASVTAPAADATAGEPDGPAAPGAHADAHTPQAPADGDSPATPSPTGPDKPPAPDAAAGPDGPAAPGAHADAHTPQAPADGDSPATPSHTGPDKPPAPDAAAGPDESAGLDTGLDQPQPPAPDADVAEPDDHVPAVAALSDPDVPRSGRHRSPAVIAAVAAAVLLVGGGGAYLAAGTSGGSGDGTASGASRDDTPPPLALDGYSVSGGAGNGIAPGEPNPYGVTYRVDGSLPAGPGSAPVYRTQGQVTEDDVVRLAEALGVDGTPVAQGQVWRVGAKDGSGPGLQVNRQAPGAWTFQRYSRVIDHCDSATVCGAEQTPTGSPVSVAVAEKAAAPVLKAAGQDGAKLDASQVMGAQRVVNADPVVGGLPTYGWTTGVTVNGQGEVVGGTGQLKAPLKTATYPVLSAEKTLGLLNKVPATGHRMGIGGCASPVPLKDRLEAPCGESTANPVKSTLTVEKAVFGLASHLVAGRPALVPSWLFEVRATGAKDTFTVTYPAVDPTYIASTATATPTSPATPTAPSDEPTSAPKTRDVKVDGYSAEGDELTLSFTGGVCGDYAATASETSGEVTATVTYTPWPDKVCIMIAKEMQKTVPLNEPLGDRRVVGTDGKEIPLKKAGARLPETSGAR</sequence>
<feature type="region of interest" description="Disordered" evidence="1">
    <location>
        <begin position="262"/>
        <end position="282"/>
    </location>
</feature>
<feature type="compositionally biased region" description="Low complexity" evidence="1">
    <location>
        <begin position="139"/>
        <end position="159"/>
    </location>
</feature>
<evidence type="ECO:0000256" key="1">
    <source>
        <dbReference type="SAM" id="MobiDB-lite"/>
    </source>
</evidence>
<feature type="compositionally biased region" description="Basic and acidic residues" evidence="1">
    <location>
        <begin position="683"/>
        <end position="697"/>
    </location>
</feature>
<dbReference type="Proteomes" id="UP001234216">
    <property type="component" value="Unassembled WGS sequence"/>
</dbReference>
<accession>A0AAW8FPL7</accession>